<keyword evidence="5 6" id="KW-0103">Bromodomain</keyword>
<keyword evidence="3" id="KW-0862">Zinc</keyword>
<dbReference type="Gene3D" id="1.20.920.10">
    <property type="entry name" value="Bromodomain-like"/>
    <property type="match status" value="1"/>
</dbReference>
<dbReference type="Gene3D" id="3.30.40.10">
    <property type="entry name" value="Zinc/RING finger domain, C3HC4 (zinc finger)"/>
    <property type="match status" value="1"/>
</dbReference>
<dbReference type="SMART" id="SM00297">
    <property type="entry name" value="BROMO"/>
    <property type="match status" value="1"/>
</dbReference>
<dbReference type="PROSITE" id="PS50812">
    <property type="entry name" value="PWWP"/>
    <property type="match status" value="1"/>
</dbReference>
<evidence type="ECO:0000256" key="1">
    <source>
        <dbReference type="ARBA" id="ARBA00022723"/>
    </source>
</evidence>
<dbReference type="GO" id="GO:0008270">
    <property type="term" value="F:zinc ion binding"/>
    <property type="evidence" value="ECO:0007669"/>
    <property type="project" value="UniProtKB-KW"/>
</dbReference>
<evidence type="ECO:0000256" key="8">
    <source>
        <dbReference type="SAM" id="MobiDB-lite"/>
    </source>
</evidence>
<dbReference type="GO" id="GO:0003714">
    <property type="term" value="F:transcription corepressor activity"/>
    <property type="evidence" value="ECO:0007669"/>
    <property type="project" value="TreeGrafter"/>
</dbReference>
<dbReference type="InterPro" id="IPR001487">
    <property type="entry name" value="Bromodomain"/>
</dbReference>
<feature type="domain" description="Bromo" evidence="9">
    <location>
        <begin position="156"/>
        <end position="226"/>
    </location>
</feature>
<evidence type="ECO:0000256" key="2">
    <source>
        <dbReference type="ARBA" id="ARBA00022771"/>
    </source>
</evidence>
<dbReference type="InterPro" id="IPR036427">
    <property type="entry name" value="Bromodomain-like_sf"/>
</dbReference>
<evidence type="ECO:0000256" key="6">
    <source>
        <dbReference type="PROSITE-ProRule" id="PRU00035"/>
    </source>
</evidence>
<dbReference type="InterPro" id="IPR044075">
    <property type="entry name" value="PRKCBP1_PHD"/>
</dbReference>
<feature type="domain" description="PWWP" evidence="11">
    <location>
        <begin position="269"/>
        <end position="319"/>
    </location>
</feature>
<organism evidence="12">
    <name type="scientific">Triatoma dimidiata</name>
    <name type="common">Kissing bug</name>
    <name type="synonym">Meccus dimidiatus</name>
    <dbReference type="NCBI Taxonomy" id="72491"/>
    <lineage>
        <taxon>Eukaryota</taxon>
        <taxon>Metazoa</taxon>
        <taxon>Ecdysozoa</taxon>
        <taxon>Arthropoda</taxon>
        <taxon>Hexapoda</taxon>
        <taxon>Insecta</taxon>
        <taxon>Pterygota</taxon>
        <taxon>Neoptera</taxon>
        <taxon>Paraneoptera</taxon>
        <taxon>Hemiptera</taxon>
        <taxon>Heteroptera</taxon>
        <taxon>Panheteroptera</taxon>
        <taxon>Cimicomorpha</taxon>
        <taxon>Reduviidae</taxon>
        <taxon>Triatominae</taxon>
        <taxon>Triatoma</taxon>
    </lineage>
</organism>
<dbReference type="Pfam" id="PF00439">
    <property type="entry name" value="Bromodomain"/>
    <property type="match status" value="1"/>
</dbReference>
<name>A0A0V0G9X7_TRIDM</name>
<evidence type="ECO:0000259" key="9">
    <source>
        <dbReference type="PROSITE" id="PS50014"/>
    </source>
</evidence>
<evidence type="ECO:0008006" key="13">
    <source>
        <dbReference type="Google" id="ProtNLM"/>
    </source>
</evidence>
<dbReference type="InterPro" id="IPR011011">
    <property type="entry name" value="Znf_FYVE_PHD"/>
</dbReference>
<evidence type="ECO:0000256" key="3">
    <source>
        <dbReference type="ARBA" id="ARBA00022833"/>
    </source>
</evidence>
<keyword evidence="4" id="KW-0007">Acetylation</keyword>
<dbReference type="PROSITE" id="PS50014">
    <property type="entry name" value="BROMODOMAIN_2"/>
    <property type="match status" value="1"/>
</dbReference>
<dbReference type="Pfam" id="PF00855">
    <property type="entry name" value="PWWP"/>
    <property type="match status" value="1"/>
</dbReference>
<keyword evidence="1" id="KW-0479">Metal-binding</keyword>
<dbReference type="Gene3D" id="2.30.30.140">
    <property type="match status" value="1"/>
</dbReference>
<reference evidence="12" key="1">
    <citation type="journal article" date="2018" name="J. Proteomics">
        <title>Exploring the molecular complexity of Triatoma dimidiata sialome.</title>
        <authorList>
            <person name="Santiago P.B."/>
            <person name="de Araujo C.N."/>
            <person name="Charneau S."/>
            <person name="Bastos I.M.D."/>
            <person name="Assumpcao T.C.F."/>
            <person name="Queiroz R.M.L."/>
            <person name="Praca Y.R."/>
            <person name="Cordeiro T.M."/>
            <person name="Garcia C.H.S."/>
            <person name="da Silva I.G."/>
            <person name="Raiol T."/>
            <person name="Motta F.N."/>
            <person name="de Araujo Oliveira J.V."/>
            <person name="de Sousa M.V."/>
            <person name="Ribeiro J.M.C."/>
            <person name="de Santana J.M."/>
        </authorList>
    </citation>
    <scope>NUCLEOTIDE SEQUENCE</scope>
    <source>
        <strain evidence="12">Santander</strain>
        <tissue evidence="12">Salivary glands</tissue>
    </source>
</reference>
<dbReference type="InterPro" id="IPR018359">
    <property type="entry name" value="Bromodomain_CS"/>
</dbReference>
<dbReference type="PROSITE" id="PS01359">
    <property type="entry name" value="ZF_PHD_1"/>
    <property type="match status" value="1"/>
</dbReference>
<evidence type="ECO:0000256" key="4">
    <source>
        <dbReference type="ARBA" id="ARBA00022990"/>
    </source>
</evidence>
<evidence type="ECO:0000259" key="10">
    <source>
        <dbReference type="PROSITE" id="PS50016"/>
    </source>
</evidence>
<evidence type="ECO:0000256" key="5">
    <source>
        <dbReference type="ARBA" id="ARBA00023117"/>
    </source>
</evidence>
<accession>A0A0V0G9X7</accession>
<dbReference type="InterPro" id="IPR001965">
    <property type="entry name" value="Znf_PHD"/>
</dbReference>
<feature type="region of interest" description="Disordered" evidence="8">
    <location>
        <begin position="567"/>
        <end position="589"/>
    </location>
</feature>
<feature type="domain" description="PHD-type" evidence="10">
    <location>
        <begin position="83"/>
        <end position="128"/>
    </location>
</feature>
<proteinExistence type="predicted"/>
<dbReference type="SUPFAM" id="SSF63748">
    <property type="entry name" value="Tudor/PWWP/MBT"/>
    <property type="match status" value="1"/>
</dbReference>
<dbReference type="InterPro" id="IPR019786">
    <property type="entry name" value="Zinc_finger_PHD-type_CS"/>
</dbReference>
<feature type="region of interest" description="Disordered" evidence="8">
    <location>
        <begin position="25"/>
        <end position="72"/>
    </location>
</feature>
<dbReference type="AlphaFoldDB" id="A0A0V0G9X7"/>
<evidence type="ECO:0000256" key="7">
    <source>
        <dbReference type="PROSITE-ProRule" id="PRU00146"/>
    </source>
</evidence>
<feature type="non-terminal residue" evidence="12">
    <location>
        <position position="1"/>
    </location>
</feature>
<dbReference type="CDD" id="cd15538">
    <property type="entry name" value="PHD_PRKCBP1"/>
    <property type="match status" value="1"/>
</dbReference>
<evidence type="ECO:0000313" key="12">
    <source>
        <dbReference type="EMBL" id="JAP04814.1"/>
    </source>
</evidence>
<keyword evidence="2 7" id="KW-0863">Zinc-finger</keyword>
<protein>
    <recommendedName>
        <fullName evidence="13">Kinase c-binding protein 1</fullName>
    </recommendedName>
</protein>
<dbReference type="SMART" id="SM00249">
    <property type="entry name" value="PHD"/>
    <property type="match status" value="1"/>
</dbReference>
<dbReference type="InterPro" id="IPR019787">
    <property type="entry name" value="Znf_PHD-finger"/>
</dbReference>
<dbReference type="CDD" id="cd20160">
    <property type="entry name" value="PWWP_PRKCBP1"/>
    <property type="match status" value="1"/>
</dbReference>
<dbReference type="PANTHER" id="PTHR46453:SF5">
    <property type="entry name" value="PROTEIN KINASE C-BINDING PROTEIN 1 ISOFORM X1"/>
    <property type="match status" value="1"/>
</dbReference>
<dbReference type="PANTHER" id="PTHR46453">
    <property type="entry name" value="PROTEIN KINASE C-BINDING PROTEIN 1"/>
    <property type="match status" value="1"/>
</dbReference>
<dbReference type="SUPFAM" id="SSF57903">
    <property type="entry name" value="FYVE/PHD zinc finger"/>
    <property type="match status" value="1"/>
</dbReference>
<dbReference type="PROSITE" id="PS00633">
    <property type="entry name" value="BROMODOMAIN_1"/>
    <property type="match status" value="1"/>
</dbReference>
<dbReference type="PROSITE" id="PS50016">
    <property type="entry name" value="ZF_PHD_2"/>
    <property type="match status" value="1"/>
</dbReference>
<dbReference type="EMBL" id="GECL01001310">
    <property type="protein sequence ID" value="JAP04814.1"/>
    <property type="molecule type" value="Transcribed_RNA"/>
</dbReference>
<sequence>KKKMTTLRKTRNSLSRSYFDQSLLNDSTDKDLKNNESDISSVVSDLNEENSRNNSSCTFSEDESSPKKKRKVYEPPKIVDNTDVFCWRCHKPGCCINCSSCPRVFHLRCAQLDKAPTDFWPCIECDSVQRAEAVSTRGLTVNVLAELLLYALDRMKSYPGSEEFCSPVDIKVYDNYKDYIVKPMDLSQLEIKIKKMQYGSTEAFVSDAKWMVHNSYIYNSAQSSITIMARGILKLAKQECEEIENCHYCYRHAHTLPPDKWFIEPCEKPHLLIWARLRGFPYWPAKVMRITGQGIDVRFFGDHNRSIISPTTCYLYCKKMPSRAGDVKSPGLELALEEIEAHIMKLESKFKCFEYAAYRTAINPGLIEHYISKMLPKCDVGRLTTDLIGENVNKEQDQKAKDITRLSKPEILKTINILGKEEVLKHKINSPSNNGPILISDAIKVNTVSNFAKSEIASKDNEIKQKINEEILLKKTVKKRVEKVKPELQTKKSEGNPNKKIKISEEVKEDRFNNELNRLRTQKNAREAVRKFKKINKVVKVPISNKFNRKIPKKKGKSSTLFQNVNPQISKSVKGKSKKNKPTYSYERNDNSKLTDVKAIKKKMNNKITQKSIKNIYILKSCPLNSRMHLNNELNQDFESNVGIDHNKNICNKFPKIIENFNENPVRLPKKVQNLMDIKTTININGLTDLSLATILGGRKYIKCSVVIDKLSDNDYNKYSKSSANNRENGRCIIVDKGIKDSSSENSEDEEDNVDVTPYNNLTTEEIYRIIGENYTVEHENNRIDQPQKIIQKEKLLYLKNEQEVSIKNASKEQKSTDQINTKSQFNEQESLIAEETVSESLTLNNETCTSRINKSDSVVESTTDAGMKPPPSFDAGVSVAQISKQIANEEGVPSTVKKQKNDDILNESIKKKPLLAAPRKKIKRLMKRNKACTDEELIRFRKEATKFVDDQIDNVKNVDNFLQFTTGLNGLLNKSMRYNLEANDLLTGIGLKSTLYENKK</sequence>
<dbReference type="GO" id="GO:0005737">
    <property type="term" value="C:cytoplasm"/>
    <property type="evidence" value="ECO:0007669"/>
    <property type="project" value="TreeGrafter"/>
</dbReference>
<feature type="non-terminal residue" evidence="12">
    <location>
        <position position="1001"/>
    </location>
</feature>
<evidence type="ECO:0000259" key="11">
    <source>
        <dbReference type="PROSITE" id="PS50812"/>
    </source>
</evidence>
<feature type="compositionally biased region" description="Basic and acidic residues" evidence="8">
    <location>
        <begin position="27"/>
        <end position="36"/>
    </location>
</feature>
<dbReference type="SUPFAM" id="SSF47370">
    <property type="entry name" value="Bromodomain"/>
    <property type="match status" value="1"/>
</dbReference>
<dbReference type="PRINTS" id="PR00503">
    <property type="entry name" value="BROMODOMAIN"/>
</dbReference>
<dbReference type="InterPro" id="IPR000313">
    <property type="entry name" value="PWWP_dom"/>
</dbReference>
<dbReference type="InterPro" id="IPR013083">
    <property type="entry name" value="Znf_RING/FYVE/PHD"/>
</dbReference>
<dbReference type="GO" id="GO:0005634">
    <property type="term" value="C:nucleus"/>
    <property type="evidence" value="ECO:0007669"/>
    <property type="project" value="TreeGrafter"/>
</dbReference>